<proteinExistence type="predicted"/>
<dbReference type="EMBL" id="CAAJGR010000077">
    <property type="protein sequence ID" value="VHO02755.1"/>
    <property type="molecule type" value="Genomic_DNA"/>
</dbReference>
<accession>A0A486XKU6</accession>
<sequence length="41" mass="4562">MQVFSTFHHNGEHNEITDINAAADIWQPNGSPESEHTLSAQ</sequence>
<protein>
    <submittedName>
        <fullName evidence="1">Uncharacterized protein</fullName>
    </submittedName>
</protein>
<evidence type="ECO:0000313" key="1">
    <source>
        <dbReference type="EMBL" id="VHO02755.1"/>
    </source>
</evidence>
<name>A0A486XKU6_9GAMM</name>
<dbReference type="AlphaFoldDB" id="A0A486XKU6"/>
<gene>
    <name evidence="1" type="ORF">BAL341_995</name>
</gene>
<organism evidence="1">
    <name type="scientific">Rheinheimera sp. BAL341</name>
    <dbReference type="NCBI Taxonomy" id="1708203"/>
    <lineage>
        <taxon>Bacteria</taxon>
        <taxon>Pseudomonadati</taxon>
        <taxon>Pseudomonadota</taxon>
        <taxon>Gammaproteobacteria</taxon>
        <taxon>Chromatiales</taxon>
        <taxon>Chromatiaceae</taxon>
        <taxon>Rheinheimera</taxon>
    </lineage>
</organism>
<reference evidence="1" key="1">
    <citation type="submission" date="2019-04" db="EMBL/GenBank/DDBJ databases">
        <authorList>
            <person name="Brambilla D."/>
        </authorList>
    </citation>
    <scope>NUCLEOTIDE SEQUENCE</scope>
    <source>
        <strain evidence="1">BAL1</strain>
    </source>
</reference>